<name>A0A512PPU5_9LACO</name>
<evidence type="ECO:0000313" key="1">
    <source>
        <dbReference type="EMBL" id="GEP73211.1"/>
    </source>
</evidence>
<reference evidence="1 2" key="1">
    <citation type="submission" date="2019-07" db="EMBL/GenBank/DDBJ databases">
        <title>Whole genome shotgun sequence of Lactobacillus rapi NBRC 109618.</title>
        <authorList>
            <person name="Hosoyama A."/>
            <person name="Uohara A."/>
            <person name="Ohji S."/>
            <person name="Ichikawa N."/>
        </authorList>
    </citation>
    <scope>NUCLEOTIDE SEQUENCE [LARGE SCALE GENOMIC DNA]</scope>
    <source>
        <strain evidence="1 2">NBRC 109618</strain>
    </source>
</reference>
<evidence type="ECO:0000313" key="2">
    <source>
        <dbReference type="Proteomes" id="UP000321569"/>
    </source>
</evidence>
<dbReference type="AlphaFoldDB" id="A0A512PPU5"/>
<proteinExistence type="predicted"/>
<dbReference type="STRING" id="1423795.FD12_GL002591"/>
<gene>
    <name evidence="1" type="ORF">LRA02_20790</name>
</gene>
<dbReference type="RefSeq" id="WP_054748980.1">
    <property type="nucleotide sequence ID" value="NZ_BKAM01000057.1"/>
</dbReference>
<sequence length="116" mass="12610">MRIDIIKPSLMTGNGEVAVNGFSSSQNNWVDTGAEEDLNTYDWSKPLVGCTATLFFYTVSDRNHFVDQLLELDGNVNGLGLELADGNKYTLETAAGMVSKHGYDAGVDVRGQLYKG</sequence>
<dbReference type="Proteomes" id="UP000321569">
    <property type="component" value="Unassembled WGS sequence"/>
</dbReference>
<comment type="caution">
    <text evidence="1">The sequence shown here is derived from an EMBL/GenBank/DDBJ whole genome shotgun (WGS) entry which is preliminary data.</text>
</comment>
<dbReference type="EMBL" id="BKAM01000057">
    <property type="protein sequence ID" value="GEP73211.1"/>
    <property type="molecule type" value="Genomic_DNA"/>
</dbReference>
<dbReference type="OrthoDB" id="9918803at2"/>
<protein>
    <submittedName>
        <fullName evidence="1">Uncharacterized protein</fullName>
    </submittedName>
</protein>
<organism evidence="1 2">
    <name type="scientific">Lentilactobacillus rapi</name>
    <dbReference type="NCBI Taxonomy" id="481723"/>
    <lineage>
        <taxon>Bacteria</taxon>
        <taxon>Bacillati</taxon>
        <taxon>Bacillota</taxon>
        <taxon>Bacilli</taxon>
        <taxon>Lactobacillales</taxon>
        <taxon>Lactobacillaceae</taxon>
        <taxon>Lentilactobacillus</taxon>
    </lineage>
</organism>
<accession>A0A512PPU5</accession>